<accession>A0A645D0F5</accession>
<name>A0A645D0F5_9ZZZZ</name>
<evidence type="ECO:0008006" key="2">
    <source>
        <dbReference type="Google" id="ProtNLM"/>
    </source>
</evidence>
<proteinExistence type="predicted"/>
<reference evidence="1" key="1">
    <citation type="submission" date="2019-08" db="EMBL/GenBank/DDBJ databases">
        <authorList>
            <person name="Kucharzyk K."/>
            <person name="Murdoch R.W."/>
            <person name="Higgins S."/>
            <person name="Loffler F."/>
        </authorList>
    </citation>
    <scope>NUCLEOTIDE SEQUENCE</scope>
</reference>
<protein>
    <recommendedName>
        <fullName evidence="2">DUF4440 domain-containing protein</fullName>
    </recommendedName>
</protein>
<gene>
    <name evidence="1" type="ORF">SDC9_129659</name>
</gene>
<organism evidence="1">
    <name type="scientific">bioreactor metagenome</name>
    <dbReference type="NCBI Taxonomy" id="1076179"/>
    <lineage>
        <taxon>unclassified sequences</taxon>
        <taxon>metagenomes</taxon>
        <taxon>ecological metagenomes</taxon>
    </lineage>
</organism>
<dbReference type="PROSITE" id="PS51257">
    <property type="entry name" value="PROKAR_LIPOPROTEIN"/>
    <property type="match status" value="1"/>
</dbReference>
<evidence type="ECO:0000313" key="1">
    <source>
        <dbReference type="EMBL" id="MPM82598.1"/>
    </source>
</evidence>
<dbReference type="EMBL" id="VSSQ01031635">
    <property type="protein sequence ID" value="MPM82598.1"/>
    <property type="molecule type" value="Genomic_DNA"/>
</dbReference>
<sequence length="151" mass="16654">MRNRKTKTVLWMIPALLLAGAGCASVALEETDRPAEAAVRPAVQENGAGLLRAFQANDAAAFTAELPPELRERFGRKEFDAARRSIGDTLGEPVAYEYLTTLENPLLTVSLWKVRFERKGADGKPIRQEGVFRVISAAEDGKYKVVSFNFL</sequence>
<comment type="caution">
    <text evidence="1">The sequence shown here is derived from an EMBL/GenBank/DDBJ whole genome shotgun (WGS) entry which is preliminary data.</text>
</comment>
<dbReference type="AlphaFoldDB" id="A0A645D0F5"/>